<dbReference type="VEuPathDB" id="VectorBase:BGLB024960"/>
<dbReference type="GO" id="GO:0016020">
    <property type="term" value="C:membrane"/>
    <property type="evidence" value="ECO:0007669"/>
    <property type="project" value="UniProtKB-SubCell"/>
</dbReference>
<keyword evidence="3 5" id="KW-1133">Transmembrane helix</keyword>
<evidence type="ECO:0000313" key="7">
    <source>
        <dbReference type="EnsemblMetazoa" id="BGLB024960-PA"/>
    </source>
</evidence>
<evidence type="ECO:0000256" key="5">
    <source>
        <dbReference type="SAM" id="Phobius"/>
    </source>
</evidence>
<dbReference type="InterPro" id="IPR017981">
    <property type="entry name" value="GPCR_2-like_7TM"/>
</dbReference>
<dbReference type="GO" id="GO:0007166">
    <property type="term" value="P:cell surface receptor signaling pathway"/>
    <property type="evidence" value="ECO:0007669"/>
    <property type="project" value="InterPro"/>
</dbReference>
<feature type="domain" description="G-protein coupled receptors family 2 profile 2" evidence="6">
    <location>
        <begin position="185"/>
        <end position="357"/>
    </location>
</feature>
<evidence type="ECO:0000256" key="2">
    <source>
        <dbReference type="ARBA" id="ARBA00022692"/>
    </source>
</evidence>
<evidence type="ECO:0000256" key="1">
    <source>
        <dbReference type="ARBA" id="ARBA00004141"/>
    </source>
</evidence>
<dbReference type="EnsemblMetazoa" id="BGLB024960-RA">
    <property type="protein sequence ID" value="BGLB024960-PA"/>
    <property type="gene ID" value="BGLB024960"/>
</dbReference>
<dbReference type="PANTHER" id="PTHR45902:SF1">
    <property type="entry name" value="LATROPHILIN RECEPTOR-LIKE PROTEIN A"/>
    <property type="match status" value="1"/>
</dbReference>
<dbReference type="InterPro" id="IPR053231">
    <property type="entry name" value="GPCR_LN-TM7"/>
</dbReference>
<dbReference type="Pfam" id="PF00002">
    <property type="entry name" value="7tm_2"/>
    <property type="match status" value="1"/>
</dbReference>
<feature type="transmembrane region" description="Helical" evidence="5">
    <location>
        <begin position="232"/>
        <end position="256"/>
    </location>
</feature>
<evidence type="ECO:0000313" key="8">
    <source>
        <dbReference type="Proteomes" id="UP000076420"/>
    </source>
</evidence>
<evidence type="ECO:0000256" key="3">
    <source>
        <dbReference type="ARBA" id="ARBA00022989"/>
    </source>
</evidence>
<sequence length="357" mass="40192">MVDVDEDGGLNVCVELLDKLIGQARSMLDQVYPKRWPKCGCSISVAMSTTASVPFSLRLDLKDTEENVKVIPGATATTQSSRCSQDEWEAPDKLCFQLHCTPGKIFRNGTCVEIIEDIKGLAYEMALYLVPLKAENTTFKGTHLLHSVDGNLTDAIKFKVSVQAFSNKWSGLESLLTLTRHIRASTLCTALGVFTHFLWMWNFTWSFICSYHMYKVFASNVPSSTTVQHRKLWMTITCSTLFPTLIIVTTVVFNLLKSDGQDIGYGRSVCFFNSVFIFGVTVIGPLSVITVIDIIFFTISFYKIWKVRLLDISITNHDENFVFVYARLSTLSGAFWTVAYLAVTFDNGVLRYHLDLH</sequence>
<organism evidence="7 8">
    <name type="scientific">Biomphalaria glabrata</name>
    <name type="common">Bloodfluke planorb</name>
    <name type="synonym">Freshwater snail</name>
    <dbReference type="NCBI Taxonomy" id="6526"/>
    <lineage>
        <taxon>Eukaryota</taxon>
        <taxon>Metazoa</taxon>
        <taxon>Spiralia</taxon>
        <taxon>Lophotrochozoa</taxon>
        <taxon>Mollusca</taxon>
        <taxon>Gastropoda</taxon>
        <taxon>Heterobranchia</taxon>
        <taxon>Euthyneura</taxon>
        <taxon>Panpulmonata</taxon>
        <taxon>Hygrophila</taxon>
        <taxon>Lymnaeoidea</taxon>
        <taxon>Planorbidae</taxon>
        <taxon>Biomphalaria</taxon>
    </lineage>
</organism>
<comment type="subcellular location">
    <subcellularLocation>
        <location evidence="1">Membrane</location>
        <topology evidence="1">Multi-pass membrane protein</topology>
    </subcellularLocation>
</comment>
<reference evidence="7" key="1">
    <citation type="submission" date="2020-05" db="UniProtKB">
        <authorList>
            <consortium name="EnsemblMetazoa"/>
        </authorList>
    </citation>
    <scope>IDENTIFICATION</scope>
    <source>
        <strain evidence="7">BB02</strain>
    </source>
</reference>
<feature type="transmembrane region" description="Helical" evidence="5">
    <location>
        <begin position="276"/>
        <end position="302"/>
    </location>
</feature>
<dbReference type="PANTHER" id="PTHR45902">
    <property type="entry name" value="LATROPHILIN RECEPTOR-LIKE PROTEIN A"/>
    <property type="match status" value="1"/>
</dbReference>
<protein>
    <recommendedName>
        <fullName evidence="6">G-protein coupled receptors family 2 profile 2 domain-containing protein</fullName>
    </recommendedName>
</protein>
<dbReference type="InterPro" id="IPR000832">
    <property type="entry name" value="GPCR_2_secretin-like"/>
</dbReference>
<proteinExistence type="predicted"/>
<dbReference type="VEuPathDB" id="VectorBase:BGLAX_035682"/>
<accession>A0A2C9KYB6</accession>
<dbReference type="Gene3D" id="1.20.1070.10">
    <property type="entry name" value="Rhodopsin 7-helix transmembrane proteins"/>
    <property type="match status" value="1"/>
</dbReference>
<name>A0A2C9KYB6_BIOGL</name>
<keyword evidence="4 5" id="KW-0472">Membrane</keyword>
<dbReference type="PROSITE" id="PS50261">
    <property type="entry name" value="G_PROTEIN_RECEP_F2_4"/>
    <property type="match status" value="1"/>
</dbReference>
<evidence type="ECO:0000259" key="6">
    <source>
        <dbReference type="PROSITE" id="PS50261"/>
    </source>
</evidence>
<feature type="transmembrane region" description="Helical" evidence="5">
    <location>
        <begin position="322"/>
        <end position="343"/>
    </location>
</feature>
<dbReference type="VEuPathDB" id="VectorBase:BGLAX_047066"/>
<gene>
    <name evidence="7" type="primary">106061067</name>
</gene>
<dbReference type="AlphaFoldDB" id="A0A2C9KYB6"/>
<dbReference type="GO" id="GO:0004930">
    <property type="term" value="F:G protein-coupled receptor activity"/>
    <property type="evidence" value="ECO:0007669"/>
    <property type="project" value="InterPro"/>
</dbReference>
<dbReference type="KEGG" id="bgt:106061067"/>
<feature type="transmembrane region" description="Helical" evidence="5">
    <location>
        <begin position="190"/>
        <end position="211"/>
    </location>
</feature>
<evidence type="ECO:0000256" key="4">
    <source>
        <dbReference type="ARBA" id="ARBA00023136"/>
    </source>
</evidence>
<dbReference type="Proteomes" id="UP000076420">
    <property type="component" value="Unassembled WGS sequence"/>
</dbReference>
<keyword evidence="2 5" id="KW-0812">Transmembrane</keyword>